<dbReference type="GO" id="GO:0009249">
    <property type="term" value="P:protein lipoylation"/>
    <property type="evidence" value="ECO:0007669"/>
    <property type="project" value="UniProtKB-ARBA"/>
</dbReference>
<dbReference type="SUPFAM" id="SSF50037">
    <property type="entry name" value="C-terminal domain of transcriptional repressors"/>
    <property type="match status" value="1"/>
</dbReference>
<evidence type="ECO:0000313" key="8">
    <source>
        <dbReference type="Proteomes" id="UP000295008"/>
    </source>
</evidence>
<dbReference type="InterPro" id="IPR004143">
    <property type="entry name" value="BPL_LPL_catalytic"/>
</dbReference>
<evidence type="ECO:0000256" key="1">
    <source>
        <dbReference type="ARBA" id="ARBA00022598"/>
    </source>
</evidence>
<dbReference type="Pfam" id="PF03099">
    <property type="entry name" value="BPL_LplA_LipB"/>
    <property type="match status" value="1"/>
</dbReference>
<dbReference type="CDD" id="cd16442">
    <property type="entry name" value="BPL"/>
    <property type="match status" value="1"/>
</dbReference>
<feature type="binding site" evidence="5">
    <location>
        <begin position="117"/>
        <end position="119"/>
    </location>
    <ligand>
        <name>biotin</name>
        <dbReference type="ChEBI" id="CHEBI:57586"/>
    </ligand>
</feature>
<keyword evidence="4 5" id="KW-0092">Biotin</keyword>
<dbReference type="Gene3D" id="1.10.10.10">
    <property type="entry name" value="Winged helix-like DNA-binding domain superfamily/Winged helix DNA-binding domain"/>
    <property type="match status" value="1"/>
</dbReference>
<keyword evidence="3 5" id="KW-0067">ATP-binding</keyword>
<dbReference type="SUPFAM" id="SSF55681">
    <property type="entry name" value="Class II aaRS and biotin synthetases"/>
    <property type="match status" value="1"/>
</dbReference>
<dbReference type="PANTHER" id="PTHR12835:SF5">
    <property type="entry name" value="BIOTIN--PROTEIN LIGASE"/>
    <property type="match status" value="1"/>
</dbReference>
<dbReference type="OrthoDB" id="9807064at2"/>
<keyword evidence="5" id="KW-0804">Transcription</keyword>
<dbReference type="GO" id="GO:0016740">
    <property type="term" value="F:transferase activity"/>
    <property type="evidence" value="ECO:0007669"/>
    <property type="project" value="UniProtKB-ARBA"/>
</dbReference>
<feature type="DNA-binding region" description="H-T-H motif" evidence="5">
    <location>
        <begin position="18"/>
        <end position="37"/>
    </location>
</feature>
<comment type="similarity">
    <text evidence="5">Belongs to the biotin--protein ligase family.</text>
</comment>
<dbReference type="GO" id="GO:0003677">
    <property type="term" value="F:DNA binding"/>
    <property type="evidence" value="ECO:0007669"/>
    <property type="project" value="UniProtKB-UniRule"/>
</dbReference>
<feature type="binding site" evidence="5">
    <location>
        <position position="184"/>
    </location>
    <ligand>
        <name>biotin</name>
        <dbReference type="ChEBI" id="CHEBI:57586"/>
    </ligand>
</feature>
<evidence type="ECO:0000256" key="5">
    <source>
        <dbReference type="HAMAP-Rule" id="MF_00978"/>
    </source>
</evidence>
<feature type="binding site" evidence="5">
    <location>
        <position position="113"/>
    </location>
    <ligand>
        <name>biotin</name>
        <dbReference type="ChEBI" id="CHEBI:57586"/>
    </ligand>
</feature>
<dbReference type="InterPro" id="IPR036388">
    <property type="entry name" value="WH-like_DNA-bd_sf"/>
</dbReference>
<dbReference type="InterPro" id="IPR003142">
    <property type="entry name" value="BPL_C"/>
</dbReference>
<dbReference type="PROSITE" id="PS51733">
    <property type="entry name" value="BPL_LPL_CATALYTIC"/>
    <property type="match status" value="1"/>
</dbReference>
<dbReference type="Pfam" id="PF08279">
    <property type="entry name" value="HTH_11"/>
    <property type="match status" value="1"/>
</dbReference>
<organism evidence="7 8">
    <name type="scientific">Hydrogenispora ethanolica</name>
    <dbReference type="NCBI Taxonomy" id="1082276"/>
    <lineage>
        <taxon>Bacteria</taxon>
        <taxon>Bacillati</taxon>
        <taxon>Bacillota</taxon>
        <taxon>Hydrogenispora</taxon>
    </lineage>
</organism>
<evidence type="ECO:0000256" key="4">
    <source>
        <dbReference type="ARBA" id="ARBA00023267"/>
    </source>
</evidence>
<keyword evidence="5" id="KW-0805">Transcription regulation</keyword>
<gene>
    <name evidence="5" type="primary">birA</name>
    <name evidence="7" type="ORF">EDC14_100782</name>
</gene>
<proteinExistence type="inferred from homology"/>
<evidence type="ECO:0000256" key="3">
    <source>
        <dbReference type="ARBA" id="ARBA00022840"/>
    </source>
</evidence>
<dbReference type="AlphaFoldDB" id="A0A4R1RYG6"/>
<dbReference type="EC" id="6.3.4.15" evidence="5"/>
<evidence type="ECO:0000259" key="6">
    <source>
        <dbReference type="PROSITE" id="PS51733"/>
    </source>
</evidence>
<keyword evidence="5" id="KW-0678">Repressor</keyword>
<dbReference type="HAMAP" id="MF_00978">
    <property type="entry name" value="Bifunct_BirA"/>
    <property type="match status" value="1"/>
</dbReference>
<dbReference type="PANTHER" id="PTHR12835">
    <property type="entry name" value="BIOTIN PROTEIN LIGASE"/>
    <property type="match status" value="1"/>
</dbReference>
<dbReference type="InterPro" id="IPR013196">
    <property type="entry name" value="HTH_11"/>
</dbReference>
<dbReference type="InterPro" id="IPR004408">
    <property type="entry name" value="Biotin_CoA_COase_ligase"/>
</dbReference>
<dbReference type="Proteomes" id="UP000295008">
    <property type="component" value="Unassembled WGS sequence"/>
</dbReference>
<dbReference type="NCBIfam" id="TIGR00121">
    <property type="entry name" value="birA_ligase"/>
    <property type="match status" value="1"/>
</dbReference>
<feature type="domain" description="BPL/LPL catalytic" evidence="6">
    <location>
        <begin position="66"/>
        <end position="257"/>
    </location>
</feature>
<dbReference type="GO" id="GO:0005737">
    <property type="term" value="C:cytoplasm"/>
    <property type="evidence" value="ECO:0007669"/>
    <property type="project" value="TreeGrafter"/>
</dbReference>
<protein>
    <recommendedName>
        <fullName evidence="5">Bifunctional ligase/repressor BirA</fullName>
    </recommendedName>
    <alternativeName>
        <fullName evidence="5">Biotin--[acetyl-CoA-carboxylase] ligase</fullName>
        <ecNumber evidence="5">6.3.4.15</ecNumber>
    </alternativeName>
    <alternativeName>
        <fullName evidence="5">Biotin--protein ligase</fullName>
    </alternativeName>
    <alternativeName>
        <fullName evidence="5">Biotin-[acetyl-CoA carboxylase] synthetase</fullName>
    </alternativeName>
</protein>
<sequence length="325" mass="35455">MEEILQFLLERSGQYISGEALARRAGITRAGIWKQIEQLRALGFTIESAPRKGYRLTGGGDALLPVVVKDGLRTERFGRSLRYQFETDSTNSWARRQAEAGEPEGTVLVAETQRQGRGRMGRAWSSTPGKGLWFSMILRPRLSAADLAGLMTLTAVSMARAIAAVTGTAPDIKWPNDILYRGRKLVGILAEMKGELDWVNYLVIGIGVNVNHEAADFPPELADRAGSLRQIAGRNFSRAELLREFLAEFERAYDDVPANGLAAVIQYAREHSATLGREVTVSQGFGRTITGMALDLAEDGSLLLRDHAGELLRLSSGELIAGAAE</sequence>
<dbReference type="Pfam" id="PF02237">
    <property type="entry name" value="BPL_C"/>
    <property type="match status" value="1"/>
</dbReference>
<dbReference type="Gene3D" id="2.30.30.100">
    <property type="match status" value="1"/>
</dbReference>
<evidence type="ECO:0000313" key="7">
    <source>
        <dbReference type="EMBL" id="TCL71619.1"/>
    </source>
</evidence>
<evidence type="ECO:0000256" key="2">
    <source>
        <dbReference type="ARBA" id="ARBA00022741"/>
    </source>
</evidence>
<dbReference type="Gene3D" id="3.30.930.10">
    <property type="entry name" value="Bira Bifunctional Protein, Domain 2"/>
    <property type="match status" value="1"/>
</dbReference>
<comment type="catalytic activity">
    <reaction evidence="5">
        <text>biotin + L-lysyl-[protein] + ATP = N(6)-biotinyl-L-lysyl-[protein] + AMP + diphosphate + H(+)</text>
        <dbReference type="Rhea" id="RHEA:11756"/>
        <dbReference type="Rhea" id="RHEA-COMP:9752"/>
        <dbReference type="Rhea" id="RHEA-COMP:10505"/>
        <dbReference type="ChEBI" id="CHEBI:15378"/>
        <dbReference type="ChEBI" id="CHEBI:29969"/>
        <dbReference type="ChEBI" id="CHEBI:30616"/>
        <dbReference type="ChEBI" id="CHEBI:33019"/>
        <dbReference type="ChEBI" id="CHEBI:57586"/>
        <dbReference type="ChEBI" id="CHEBI:83144"/>
        <dbReference type="ChEBI" id="CHEBI:456215"/>
        <dbReference type="EC" id="6.3.4.15"/>
    </reaction>
</comment>
<dbReference type="InterPro" id="IPR045864">
    <property type="entry name" value="aa-tRNA-synth_II/BPL/LPL"/>
</dbReference>
<dbReference type="GO" id="GO:0006355">
    <property type="term" value="P:regulation of DNA-templated transcription"/>
    <property type="evidence" value="ECO:0007669"/>
    <property type="project" value="UniProtKB-UniRule"/>
</dbReference>
<dbReference type="InterPro" id="IPR030855">
    <property type="entry name" value="Bifunct_BirA"/>
</dbReference>
<keyword evidence="5" id="KW-0238">DNA-binding</keyword>
<dbReference type="EMBL" id="SLUN01000007">
    <property type="protein sequence ID" value="TCL71619.1"/>
    <property type="molecule type" value="Genomic_DNA"/>
</dbReference>
<keyword evidence="2 5" id="KW-0547">Nucleotide-binding</keyword>
<keyword evidence="8" id="KW-1185">Reference proteome</keyword>
<accession>A0A4R1RYG6</accession>
<feature type="binding site" evidence="5">
    <location>
        <begin position="89"/>
        <end position="91"/>
    </location>
    <ligand>
        <name>biotin</name>
        <dbReference type="ChEBI" id="CHEBI:57586"/>
    </ligand>
</feature>
<dbReference type="InterPro" id="IPR008988">
    <property type="entry name" value="Transcriptional_repressor_C"/>
</dbReference>
<dbReference type="GO" id="GO:0004077">
    <property type="term" value="F:biotin--[biotin carboxyl-carrier protein] ligase activity"/>
    <property type="evidence" value="ECO:0007669"/>
    <property type="project" value="UniProtKB-UniRule"/>
</dbReference>
<name>A0A4R1RYG6_HYDET</name>
<dbReference type="SUPFAM" id="SSF46785">
    <property type="entry name" value="Winged helix' DNA-binding domain"/>
    <property type="match status" value="1"/>
</dbReference>
<keyword evidence="1 5" id="KW-0436">Ligase</keyword>
<comment type="function">
    <text evidence="5">Acts both as a biotin--[acetyl-CoA-carboxylase] ligase and a repressor.</text>
</comment>
<comment type="caution">
    <text evidence="7">The sequence shown here is derived from an EMBL/GenBank/DDBJ whole genome shotgun (WGS) entry which is preliminary data.</text>
</comment>
<dbReference type="InterPro" id="IPR036390">
    <property type="entry name" value="WH_DNA-bd_sf"/>
</dbReference>
<dbReference type="RefSeq" id="WP_132013762.1">
    <property type="nucleotide sequence ID" value="NZ_SLUN01000007.1"/>
</dbReference>
<dbReference type="GO" id="GO:0005524">
    <property type="term" value="F:ATP binding"/>
    <property type="evidence" value="ECO:0007669"/>
    <property type="project" value="UniProtKB-UniRule"/>
</dbReference>
<reference evidence="7 8" key="1">
    <citation type="submission" date="2019-03" db="EMBL/GenBank/DDBJ databases">
        <title>Genomic Encyclopedia of Type Strains, Phase IV (KMG-IV): sequencing the most valuable type-strain genomes for metagenomic binning, comparative biology and taxonomic classification.</title>
        <authorList>
            <person name="Goeker M."/>
        </authorList>
    </citation>
    <scope>NUCLEOTIDE SEQUENCE [LARGE SCALE GENOMIC DNA]</scope>
    <source>
        <strain evidence="7 8">LX-B</strain>
    </source>
</reference>